<feature type="non-terminal residue" evidence="3">
    <location>
        <position position="524"/>
    </location>
</feature>
<feature type="region of interest" description="Disordered" evidence="2">
    <location>
        <begin position="336"/>
        <end position="358"/>
    </location>
</feature>
<proteinExistence type="inferred from homology"/>
<name>A0ABN9WL19_9DINO</name>
<evidence type="ECO:0000313" key="3">
    <source>
        <dbReference type="EMBL" id="CAK0885724.1"/>
    </source>
</evidence>
<comment type="caution">
    <text evidence="3">The sequence shown here is derived from an EMBL/GenBank/DDBJ whole genome shotgun (WGS) entry which is preliminary data.</text>
</comment>
<dbReference type="InterPro" id="IPR006941">
    <property type="entry name" value="RNase_CAF1"/>
</dbReference>
<feature type="compositionally biased region" description="Low complexity" evidence="2">
    <location>
        <begin position="342"/>
        <end position="358"/>
    </location>
</feature>
<protein>
    <submittedName>
        <fullName evidence="3">Uncharacterized protein</fullName>
    </submittedName>
</protein>
<feature type="region of interest" description="Disordered" evidence="2">
    <location>
        <begin position="398"/>
        <end position="460"/>
    </location>
</feature>
<dbReference type="Pfam" id="PF04857">
    <property type="entry name" value="CAF1"/>
    <property type="match status" value="1"/>
</dbReference>
<gene>
    <name evidence="3" type="ORF">PCOR1329_LOCUS67256</name>
</gene>
<evidence type="ECO:0000313" key="4">
    <source>
        <dbReference type="Proteomes" id="UP001189429"/>
    </source>
</evidence>
<evidence type="ECO:0000256" key="2">
    <source>
        <dbReference type="SAM" id="MobiDB-lite"/>
    </source>
</evidence>
<comment type="similarity">
    <text evidence="1">Belongs to the CAF1 family.</text>
</comment>
<organism evidence="3 4">
    <name type="scientific">Prorocentrum cordatum</name>
    <dbReference type="NCBI Taxonomy" id="2364126"/>
    <lineage>
        <taxon>Eukaryota</taxon>
        <taxon>Sar</taxon>
        <taxon>Alveolata</taxon>
        <taxon>Dinophyceae</taxon>
        <taxon>Prorocentrales</taxon>
        <taxon>Prorocentraceae</taxon>
        <taxon>Prorocentrum</taxon>
    </lineage>
</organism>
<dbReference type="SUPFAM" id="SSF53098">
    <property type="entry name" value="Ribonuclease H-like"/>
    <property type="match status" value="1"/>
</dbReference>
<keyword evidence="4" id="KW-1185">Reference proteome</keyword>
<feature type="compositionally biased region" description="Basic and acidic residues" evidence="2">
    <location>
        <begin position="432"/>
        <end position="446"/>
    </location>
</feature>
<dbReference type="InterPro" id="IPR012337">
    <property type="entry name" value="RNaseH-like_sf"/>
</dbReference>
<evidence type="ECO:0000256" key="1">
    <source>
        <dbReference type="ARBA" id="ARBA00008372"/>
    </source>
</evidence>
<dbReference type="EMBL" id="CAUYUJ010018709">
    <property type="protein sequence ID" value="CAK0885724.1"/>
    <property type="molecule type" value="Genomic_DNA"/>
</dbReference>
<dbReference type="Gene3D" id="3.30.420.10">
    <property type="entry name" value="Ribonuclease H-like superfamily/Ribonuclease H"/>
    <property type="match status" value="1"/>
</dbReference>
<dbReference type="Proteomes" id="UP001189429">
    <property type="component" value="Unassembled WGS sequence"/>
</dbReference>
<accession>A0ABN9WL19</accession>
<sequence>MAQGVTGEEAARFIDDLRLADLVAVRLDTSGPPPPLADGLKSQGVPPAWRAQAHFSASAECLRRGPLPLRVGLCCCRRLPAEPGAGGAAVGAGAGTWELRAHELGLWPGAELQMPADVAARRRGAAREAAKAAGPAAAAPGAGASPWSSQLACPARWALAALSASRVPLAFHNGLPDNILELFDKFAGEVPAGLADFGSAWTALFPATFDVQLLASQAGPPAGPRAPLRLEELHEQLWSCAGNDVTFKELGLYTHRAASRRLGLVAGRGQGSVAREAMAVAESFIVQMRLRLHATSGASQSLAGVAVLAPSAIGLCGGTAAVADALKKTAEGANQPAAAKQTPSACVPSTTAPASSSASLEDACVGTTVAGEDNAQQEDCHATCGCFVAQLLAATRAERPRAPSAKACPAPSTPAKRRRQGSPRPSTGLGQDRARDLSPIKGADAKRPRRRASAAGKAAAPGPLFEAAAVQPTVAALAAKLATPGGLDESLRACQHLHNCLAAPPAERGLALAPRARRRASLPP</sequence>
<reference evidence="3" key="1">
    <citation type="submission" date="2023-10" db="EMBL/GenBank/DDBJ databases">
        <authorList>
            <person name="Chen Y."/>
            <person name="Shah S."/>
            <person name="Dougan E. K."/>
            <person name="Thang M."/>
            <person name="Chan C."/>
        </authorList>
    </citation>
    <scope>NUCLEOTIDE SEQUENCE [LARGE SCALE GENOMIC DNA]</scope>
</reference>
<dbReference type="InterPro" id="IPR036397">
    <property type="entry name" value="RNaseH_sf"/>
</dbReference>